<dbReference type="Proteomes" id="UP000477911">
    <property type="component" value="Unassembled WGS sequence"/>
</dbReference>
<protein>
    <recommendedName>
        <fullName evidence="1">GST N-terminal domain-containing protein</fullName>
    </recommendedName>
</protein>
<gene>
    <name evidence="2" type="ORF">GR170_24460</name>
</gene>
<sequence>MPQRYPSAKIIVILFYTQNSPFARTARIALREWGQLTGTEERLAANREVDNPVLLFSPVGRVPTIVDGGLVITEARAVFAYIKARAQGSREAPPEVDSWAAVAAEGQIVGFLEGIATWVRENRRAPQERSSFLAAVEHDRMTRCLVHLDELAAERRLPNVREFGGAALASALQLMSMHNLCVGWEASHRNLSEWLNPQLMRPSMLSTQPVI</sequence>
<organism evidence="2 3">
    <name type="scientific">Pseudooceanicola albus</name>
    <dbReference type="NCBI Taxonomy" id="2692189"/>
    <lineage>
        <taxon>Bacteria</taxon>
        <taxon>Pseudomonadati</taxon>
        <taxon>Pseudomonadota</taxon>
        <taxon>Alphaproteobacteria</taxon>
        <taxon>Rhodobacterales</taxon>
        <taxon>Paracoccaceae</taxon>
        <taxon>Pseudooceanicola</taxon>
    </lineage>
</organism>
<keyword evidence="3" id="KW-1185">Reference proteome</keyword>
<feature type="domain" description="GST N-terminal" evidence="1">
    <location>
        <begin position="14"/>
        <end position="89"/>
    </location>
</feature>
<dbReference type="AlphaFoldDB" id="A0A6L7G9V8"/>
<evidence type="ECO:0000313" key="2">
    <source>
        <dbReference type="EMBL" id="MXN20984.1"/>
    </source>
</evidence>
<name>A0A6L7G9V8_9RHOB</name>
<dbReference type="Pfam" id="PF13417">
    <property type="entry name" value="GST_N_3"/>
    <property type="match status" value="1"/>
</dbReference>
<accession>A0A6L7G9V8</accession>
<dbReference type="Gene3D" id="1.20.1050.10">
    <property type="match status" value="1"/>
</dbReference>
<reference evidence="2 3" key="1">
    <citation type="submission" date="2019-12" db="EMBL/GenBank/DDBJ databases">
        <authorList>
            <person name="Li M."/>
        </authorList>
    </citation>
    <scope>NUCLEOTIDE SEQUENCE [LARGE SCALE GENOMIC DNA]</scope>
    <source>
        <strain evidence="2 3">GBMRC 2024</strain>
    </source>
</reference>
<evidence type="ECO:0000313" key="3">
    <source>
        <dbReference type="Proteomes" id="UP000477911"/>
    </source>
</evidence>
<dbReference type="EMBL" id="WUMU01000039">
    <property type="protein sequence ID" value="MXN20984.1"/>
    <property type="molecule type" value="Genomic_DNA"/>
</dbReference>
<evidence type="ECO:0000259" key="1">
    <source>
        <dbReference type="Pfam" id="PF13417"/>
    </source>
</evidence>
<dbReference type="InterPro" id="IPR004045">
    <property type="entry name" value="Glutathione_S-Trfase_N"/>
</dbReference>
<comment type="caution">
    <text evidence="2">The sequence shown here is derived from an EMBL/GenBank/DDBJ whole genome shotgun (WGS) entry which is preliminary data.</text>
</comment>
<proteinExistence type="predicted"/>
<dbReference type="Gene3D" id="3.40.30.10">
    <property type="entry name" value="Glutaredoxin"/>
    <property type="match status" value="1"/>
</dbReference>
<dbReference type="InterPro" id="IPR036249">
    <property type="entry name" value="Thioredoxin-like_sf"/>
</dbReference>
<dbReference type="SUPFAM" id="SSF52833">
    <property type="entry name" value="Thioredoxin-like"/>
    <property type="match status" value="1"/>
</dbReference>